<evidence type="ECO:0000259" key="14">
    <source>
        <dbReference type="Pfam" id="PF19269"/>
    </source>
</evidence>
<dbReference type="Pfam" id="PF19269">
    <property type="entry name" value="Anticodon_2"/>
    <property type="match status" value="1"/>
</dbReference>
<dbReference type="GO" id="GO:0000049">
    <property type="term" value="F:tRNA binding"/>
    <property type="evidence" value="ECO:0007669"/>
    <property type="project" value="InterPro"/>
</dbReference>
<dbReference type="Gene3D" id="1.10.10.350">
    <property type="match status" value="1"/>
</dbReference>
<feature type="short sequence motif" description="'HIGH' region" evidence="12">
    <location>
        <begin position="12"/>
        <end position="22"/>
    </location>
</feature>
<comment type="caution">
    <text evidence="15">The sequence shown here is derived from an EMBL/GenBank/DDBJ whole genome shotgun (WGS) entry which is preliminary data.</text>
</comment>
<evidence type="ECO:0000256" key="5">
    <source>
        <dbReference type="ARBA" id="ARBA00022598"/>
    </source>
</evidence>
<dbReference type="InterPro" id="IPR001412">
    <property type="entry name" value="aa-tRNA-synth_I_CS"/>
</dbReference>
<dbReference type="CDD" id="cd00808">
    <property type="entry name" value="GluRS_core"/>
    <property type="match status" value="1"/>
</dbReference>
<feature type="binding site" evidence="12">
    <location>
        <position position="262"/>
    </location>
    <ligand>
        <name>ATP</name>
        <dbReference type="ChEBI" id="CHEBI:30616"/>
    </ligand>
</feature>
<comment type="caution">
    <text evidence="12">Lacks conserved residue(s) required for the propagation of feature annotation.</text>
</comment>
<dbReference type="InterPro" id="IPR008925">
    <property type="entry name" value="aa_tRNA-synth_I_cd-bd_sf"/>
</dbReference>
<name>A0A8J7CDA2_9BACT</name>
<comment type="similarity">
    <text evidence="2 12">Belongs to the class-I aminoacyl-tRNA synthetase family. Glutamate--tRNA ligase type 1 subfamily.</text>
</comment>
<dbReference type="InterPro" id="IPR000924">
    <property type="entry name" value="Glu/Gln-tRNA-synth"/>
</dbReference>
<comment type="catalytic activity">
    <reaction evidence="12">
        <text>tRNA(Glu) + L-glutamate + ATP = L-glutamyl-tRNA(Glu) + AMP + diphosphate</text>
        <dbReference type="Rhea" id="RHEA:23540"/>
        <dbReference type="Rhea" id="RHEA-COMP:9663"/>
        <dbReference type="Rhea" id="RHEA-COMP:9680"/>
        <dbReference type="ChEBI" id="CHEBI:29985"/>
        <dbReference type="ChEBI" id="CHEBI:30616"/>
        <dbReference type="ChEBI" id="CHEBI:33019"/>
        <dbReference type="ChEBI" id="CHEBI:78442"/>
        <dbReference type="ChEBI" id="CHEBI:78520"/>
        <dbReference type="ChEBI" id="CHEBI:456215"/>
        <dbReference type="EC" id="6.1.1.17"/>
    </reaction>
</comment>
<evidence type="ECO:0000256" key="2">
    <source>
        <dbReference type="ARBA" id="ARBA00007894"/>
    </source>
</evidence>
<dbReference type="PRINTS" id="PR00987">
    <property type="entry name" value="TRNASYNTHGLU"/>
</dbReference>
<evidence type="ECO:0000313" key="15">
    <source>
        <dbReference type="EMBL" id="MBD3868412.1"/>
    </source>
</evidence>
<evidence type="ECO:0000256" key="1">
    <source>
        <dbReference type="ARBA" id="ARBA00004496"/>
    </source>
</evidence>
<evidence type="ECO:0000313" key="16">
    <source>
        <dbReference type="Proteomes" id="UP000648239"/>
    </source>
</evidence>
<evidence type="ECO:0000256" key="12">
    <source>
        <dbReference type="HAMAP-Rule" id="MF_00022"/>
    </source>
</evidence>
<keyword evidence="9 12" id="KW-0067">ATP-binding</keyword>
<dbReference type="HAMAP" id="MF_00022">
    <property type="entry name" value="Glu_tRNA_synth_type1"/>
    <property type="match status" value="1"/>
</dbReference>
<evidence type="ECO:0000256" key="3">
    <source>
        <dbReference type="ARBA" id="ARBA00011245"/>
    </source>
</evidence>
<keyword evidence="11 12" id="KW-0030">Aminoacyl-tRNA synthetase</keyword>
<evidence type="ECO:0000256" key="8">
    <source>
        <dbReference type="ARBA" id="ARBA00022833"/>
    </source>
</evidence>
<dbReference type="AlphaFoldDB" id="A0A8J7CDA2"/>
<dbReference type="EMBL" id="JACXWD010000031">
    <property type="protein sequence ID" value="MBD3868412.1"/>
    <property type="molecule type" value="Genomic_DNA"/>
</dbReference>
<feature type="short sequence motif" description="'KMSKS' region" evidence="12">
    <location>
        <begin position="259"/>
        <end position="263"/>
    </location>
</feature>
<dbReference type="NCBIfam" id="TIGR00464">
    <property type="entry name" value="gltX_bact"/>
    <property type="match status" value="1"/>
</dbReference>
<dbReference type="InterPro" id="IPR014729">
    <property type="entry name" value="Rossmann-like_a/b/a_fold"/>
</dbReference>
<keyword evidence="6" id="KW-0479">Metal-binding</keyword>
<evidence type="ECO:0000256" key="10">
    <source>
        <dbReference type="ARBA" id="ARBA00022917"/>
    </source>
</evidence>
<dbReference type="GO" id="GO:0005524">
    <property type="term" value="F:ATP binding"/>
    <property type="evidence" value="ECO:0007669"/>
    <property type="project" value="UniProtKB-UniRule"/>
</dbReference>
<keyword evidence="10 12" id="KW-0648">Protein biosynthesis</keyword>
<comment type="subunit">
    <text evidence="3 12">Monomer.</text>
</comment>
<keyword evidence="8" id="KW-0862">Zinc</keyword>
<dbReference type="GO" id="GO:0006424">
    <property type="term" value="P:glutamyl-tRNA aminoacylation"/>
    <property type="evidence" value="ECO:0007669"/>
    <property type="project" value="UniProtKB-UniRule"/>
</dbReference>
<dbReference type="InterPro" id="IPR004527">
    <property type="entry name" value="Glu-tRNA-ligase_bac/mito"/>
</dbReference>
<dbReference type="SUPFAM" id="SSF52374">
    <property type="entry name" value="Nucleotidylyl transferase"/>
    <property type="match status" value="1"/>
</dbReference>
<protein>
    <recommendedName>
        <fullName evidence="12">Glutamate--tRNA ligase</fullName>
        <ecNumber evidence="12">6.1.1.17</ecNumber>
    </recommendedName>
    <alternativeName>
        <fullName evidence="12">Glutamyl-tRNA synthetase</fullName>
        <shortName evidence="12">GluRS</shortName>
    </alternativeName>
</protein>
<reference evidence="15 16" key="1">
    <citation type="submission" date="2020-08" db="EMBL/GenBank/DDBJ databases">
        <title>Acidobacteriota in marine sediments use diverse sulfur dissimilation pathways.</title>
        <authorList>
            <person name="Wasmund K."/>
        </authorList>
    </citation>
    <scope>NUCLEOTIDE SEQUENCE [LARGE SCALE GENOMIC DNA]</scope>
    <source>
        <strain evidence="15">MAG AM4</strain>
    </source>
</reference>
<evidence type="ECO:0000259" key="13">
    <source>
        <dbReference type="Pfam" id="PF00749"/>
    </source>
</evidence>
<dbReference type="Pfam" id="PF00749">
    <property type="entry name" value="tRNA-synt_1c"/>
    <property type="match status" value="1"/>
</dbReference>
<proteinExistence type="inferred from homology"/>
<evidence type="ECO:0000256" key="7">
    <source>
        <dbReference type="ARBA" id="ARBA00022741"/>
    </source>
</evidence>
<dbReference type="GO" id="GO:0004818">
    <property type="term" value="F:glutamate-tRNA ligase activity"/>
    <property type="evidence" value="ECO:0007669"/>
    <property type="project" value="UniProtKB-UniRule"/>
</dbReference>
<comment type="function">
    <text evidence="12">Catalyzes the attachment of glutamate to tRNA(Glu) in a two-step reaction: glutamate is first activated by ATP to form Glu-AMP and then transferred to the acceptor end of tRNA(Glu).</text>
</comment>
<keyword evidence="7 12" id="KW-0547">Nucleotide-binding</keyword>
<evidence type="ECO:0000256" key="11">
    <source>
        <dbReference type="ARBA" id="ARBA00023146"/>
    </source>
</evidence>
<dbReference type="InterPro" id="IPR049940">
    <property type="entry name" value="GluQ/Sye"/>
</dbReference>
<feature type="domain" description="Aminoacyl-tRNA synthetase class I anticodon-binding" evidence="14">
    <location>
        <begin position="365"/>
        <end position="486"/>
    </location>
</feature>
<dbReference type="InterPro" id="IPR033910">
    <property type="entry name" value="GluRS_core"/>
</dbReference>
<accession>A0A8J7CDA2</accession>
<evidence type="ECO:0000256" key="6">
    <source>
        <dbReference type="ARBA" id="ARBA00022723"/>
    </source>
</evidence>
<feature type="domain" description="Glutamyl/glutaminyl-tRNA synthetase class Ib catalytic" evidence="13">
    <location>
        <begin position="6"/>
        <end position="329"/>
    </location>
</feature>
<dbReference type="InterPro" id="IPR045462">
    <property type="entry name" value="aa-tRNA-synth_I_cd-bd"/>
</dbReference>
<dbReference type="EC" id="6.1.1.17" evidence="12"/>
<dbReference type="InterPro" id="IPR020751">
    <property type="entry name" value="aa-tRNA-synth_I_codon-bd_sub2"/>
</dbReference>
<evidence type="ECO:0000256" key="4">
    <source>
        <dbReference type="ARBA" id="ARBA00022490"/>
    </source>
</evidence>
<keyword evidence="5 12" id="KW-0436">Ligase</keyword>
<sequence>MSRRPLRVRFAPSPTGSLHLGNARTALINWIVARQTGGTLVLRVEDTDTDRHQEGAESGILEDLQWLGLTWDEGPDVGGDYGPYRQSERHSLYREAANRLLDGGRAYRCFCTPEEQDEERARLKAAGEVPRYLGRCGRLDPGVALKRAEAGEPFALRFRTLLPGDDPQTAEVRFHDRLRGSVTFLARELGDPVMVRRDGRATYNFAVVVDDAAMKIDLVLRGDDHLSNTPRQVLFFQALEADLPDFAHLPMVRGTDGERLSKRHGATSVAEYRSKGYLPDALLNALILLGWGPQGDDSNVLTPGEMIDGFSLDRVSKAPSIFDPAKLDWLSGRHIQALTEEELSTPATCALIGEGSLPDQALEPEAAEWRSGLARLVQDGIDRMEQVPGRAAALFHPGGACDPTDPEIAGLLAAEETRQVLEAMLQSASDDVPTDVDAWKAYKKAVQMVSGVKGKVLFHTIRVALTGAVSGPELDRLVPLIGSGSSLFPGSIPSIPDRITATIRQIDG</sequence>
<organism evidence="15 16">
    <name type="scientific">Candidatus Polarisedimenticola svalbardensis</name>
    <dbReference type="NCBI Taxonomy" id="2886004"/>
    <lineage>
        <taxon>Bacteria</taxon>
        <taxon>Pseudomonadati</taxon>
        <taxon>Acidobacteriota</taxon>
        <taxon>Candidatus Polarisedimenticolia</taxon>
        <taxon>Candidatus Polarisedimenticolales</taxon>
        <taxon>Candidatus Polarisedimenticolaceae</taxon>
        <taxon>Candidatus Polarisedimenticola</taxon>
    </lineage>
</organism>
<comment type="subcellular location">
    <subcellularLocation>
        <location evidence="1 12">Cytoplasm</location>
    </subcellularLocation>
</comment>
<dbReference type="PROSITE" id="PS00178">
    <property type="entry name" value="AA_TRNA_LIGASE_I"/>
    <property type="match status" value="1"/>
</dbReference>
<dbReference type="InterPro" id="IPR020058">
    <property type="entry name" value="Glu/Gln-tRNA-synth_Ib_cat-dom"/>
</dbReference>
<evidence type="ECO:0000256" key="9">
    <source>
        <dbReference type="ARBA" id="ARBA00022840"/>
    </source>
</evidence>
<keyword evidence="4 12" id="KW-0963">Cytoplasm</keyword>
<dbReference type="Gene3D" id="3.40.50.620">
    <property type="entry name" value="HUPs"/>
    <property type="match status" value="1"/>
</dbReference>
<gene>
    <name evidence="12" type="primary">gltX</name>
    <name evidence="15" type="ORF">IFK94_09840</name>
</gene>
<dbReference type="PANTHER" id="PTHR43311">
    <property type="entry name" value="GLUTAMATE--TRNA LIGASE"/>
    <property type="match status" value="1"/>
</dbReference>
<dbReference type="SUPFAM" id="SSF48163">
    <property type="entry name" value="An anticodon-binding domain of class I aminoacyl-tRNA synthetases"/>
    <property type="match status" value="1"/>
</dbReference>
<dbReference type="Proteomes" id="UP000648239">
    <property type="component" value="Unassembled WGS sequence"/>
</dbReference>
<dbReference type="FunFam" id="3.40.50.620:FF:000007">
    <property type="entry name" value="Glutamate--tRNA ligase"/>
    <property type="match status" value="1"/>
</dbReference>
<dbReference type="GO" id="GO:0008270">
    <property type="term" value="F:zinc ion binding"/>
    <property type="evidence" value="ECO:0007669"/>
    <property type="project" value="InterPro"/>
</dbReference>
<dbReference type="GO" id="GO:0005829">
    <property type="term" value="C:cytosol"/>
    <property type="evidence" value="ECO:0007669"/>
    <property type="project" value="TreeGrafter"/>
</dbReference>
<dbReference type="PANTHER" id="PTHR43311:SF1">
    <property type="entry name" value="GLUTAMYL-Q TRNA(ASP) SYNTHETASE"/>
    <property type="match status" value="1"/>
</dbReference>